<evidence type="ECO:0000256" key="2">
    <source>
        <dbReference type="ARBA" id="ARBA00023015"/>
    </source>
</evidence>
<comment type="similarity">
    <text evidence="1">Belongs to the sigma-70 factor family. ECF subfamily.</text>
</comment>
<accession>A0AAE3UHS1</accession>
<evidence type="ECO:0000256" key="3">
    <source>
        <dbReference type="ARBA" id="ARBA00023082"/>
    </source>
</evidence>
<protein>
    <submittedName>
        <fullName evidence="8">Sigma-70 family RNA polymerase sigma factor</fullName>
    </submittedName>
</protein>
<dbReference type="Proteomes" id="UP001232063">
    <property type="component" value="Unassembled WGS sequence"/>
</dbReference>
<dbReference type="InterPro" id="IPR014284">
    <property type="entry name" value="RNA_pol_sigma-70_dom"/>
</dbReference>
<keyword evidence="5" id="KW-0804">Transcription</keyword>
<dbReference type="InterPro" id="IPR013249">
    <property type="entry name" value="RNA_pol_sigma70_r4_t2"/>
</dbReference>
<dbReference type="SUPFAM" id="SSF88659">
    <property type="entry name" value="Sigma3 and sigma4 domains of RNA polymerase sigma factors"/>
    <property type="match status" value="1"/>
</dbReference>
<organism evidence="8 9">
    <name type="scientific">Xanthocytophaga agilis</name>
    <dbReference type="NCBI Taxonomy" id="3048010"/>
    <lineage>
        <taxon>Bacteria</taxon>
        <taxon>Pseudomonadati</taxon>
        <taxon>Bacteroidota</taxon>
        <taxon>Cytophagia</taxon>
        <taxon>Cytophagales</taxon>
        <taxon>Rhodocytophagaceae</taxon>
        <taxon>Xanthocytophaga</taxon>
    </lineage>
</organism>
<keyword evidence="2" id="KW-0805">Transcription regulation</keyword>
<dbReference type="AlphaFoldDB" id="A0AAE3UHS1"/>
<dbReference type="Pfam" id="PF04542">
    <property type="entry name" value="Sigma70_r2"/>
    <property type="match status" value="1"/>
</dbReference>
<gene>
    <name evidence="8" type="ORF">QNI22_28250</name>
</gene>
<dbReference type="RefSeq" id="WP_314516010.1">
    <property type="nucleotide sequence ID" value="NZ_JASJOU010000012.1"/>
</dbReference>
<dbReference type="Gene3D" id="1.10.1740.10">
    <property type="match status" value="1"/>
</dbReference>
<evidence type="ECO:0000256" key="5">
    <source>
        <dbReference type="ARBA" id="ARBA00023163"/>
    </source>
</evidence>
<dbReference type="InterPro" id="IPR013325">
    <property type="entry name" value="RNA_pol_sigma_r2"/>
</dbReference>
<dbReference type="GO" id="GO:0003677">
    <property type="term" value="F:DNA binding"/>
    <property type="evidence" value="ECO:0007669"/>
    <property type="project" value="UniProtKB-KW"/>
</dbReference>
<dbReference type="GO" id="GO:0006352">
    <property type="term" value="P:DNA-templated transcription initiation"/>
    <property type="evidence" value="ECO:0007669"/>
    <property type="project" value="InterPro"/>
</dbReference>
<dbReference type="PANTHER" id="PTHR43133:SF8">
    <property type="entry name" value="RNA POLYMERASE SIGMA FACTOR HI_1459-RELATED"/>
    <property type="match status" value="1"/>
</dbReference>
<dbReference type="GO" id="GO:0016987">
    <property type="term" value="F:sigma factor activity"/>
    <property type="evidence" value="ECO:0007669"/>
    <property type="project" value="UniProtKB-KW"/>
</dbReference>
<dbReference type="PANTHER" id="PTHR43133">
    <property type="entry name" value="RNA POLYMERASE ECF-TYPE SIGMA FACTO"/>
    <property type="match status" value="1"/>
</dbReference>
<dbReference type="Pfam" id="PF08281">
    <property type="entry name" value="Sigma70_r4_2"/>
    <property type="match status" value="1"/>
</dbReference>
<dbReference type="InterPro" id="IPR036388">
    <property type="entry name" value="WH-like_DNA-bd_sf"/>
</dbReference>
<evidence type="ECO:0000313" key="9">
    <source>
        <dbReference type="Proteomes" id="UP001232063"/>
    </source>
</evidence>
<dbReference type="NCBIfam" id="TIGR02937">
    <property type="entry name" value="sigma70-ECF"/>
    <property type="match status" value="1"/>
</dbReference>
<keyword evidence="4" id="KW-0238">DNA-binding</keyword>
<evidence type="ECO:0000256" key="1">
    <source>
        <dbReference type="ARBA" id="ARBA00010641"/>
    </source>
</evidence>
<dbReference type="InterPro" id="IPR013324">
    <property type="entry name" value="RNA_pol_sigma_r3/r4-like"/>
</dbReference>
<evidence type="ECO:0000313" key="8">
    <source>
        <dbReference type="EMBL" id="MDJ1504586.1"/>
    </source>
</evidence>
<feature type="domain" description="RNA polymerase sigma factor 70 region 4 type 2" evidence="7">
    <location>
        <begin position="109"/>
        <end position="160"/>
    </location>
</feature>
<keyword evidence="9" id="KW-1185">Reference proteome</keyword>
<evidence type="ECO:0000259" key="6">
    <source>
        <dbReference type="Pfam" id="PF04542"/>
    </source>
</evidence>
<dbReference type="EMBL" id="JASJOU010000012">
    <property type="protein sequence ID" value="MDJ1504586.1"/>
    <property type="molecule type" value="Genomic_DNA"/>
</dbReference>
<dbReference type="InterPro" id="IPR007627">
    <property type="entry name" value="RNA_pol_sigma70_r2"/>
</dbReference>
<evidence type="ECO:0000259" key="7">
    <source>
        <dbReference type="Pfam" id="PF08281"/>
    </source>
</evidence>
<comment type="caution">
    <text evidence="8">The sequence shown here is derived from an EMBL/GenBank/DDBJ whole genome shotgun (WGS) entry which is preliminary data.</text>
</comment>
<sequence length="173" mass="20354">MDLLNFKQSVLPSKNKLFRFAKRFMGSSADAEDIVQDVFMRLWDIRERLDTYNSVEALAMQITKNMCLGKLRSKKNYFSSIEDHSDHVVTMPSTLLPDKKFELQDTKKLIEKIIEQLPATQRIVLQLRDIEEYELSEIAEIIQRDEAYVRVNLCRARKKLRETLIQLNIHGSY</sequence>
<name>A0AAE3UHS1_9BACT</name>
<feature type="domain" description="RNA polymerase sigma-70 region 2" evidence="6">
    <location>
        <begin position="15"/>
        <end position="75"/>
    </location>
</feature>
<reference evidence="8" key="1">
    <citation type="submission" date="2023-05" db="EMBL/GenBank/DDBJ databases">
        <authorList>
            <person name="Zhang X."/>
        </authorList>
    </citation>
    <scope>NUCLEOTIDE SEQUENCE</scope>
    <source>
        <strain evidence="8">BD1B2-1</strain>
    </source>
</reference>
<evidence type="ECO:0000256" key="4">
    <source>
        <dbReference type="ARBA" id="ARBA00023125"/>
    </source>
</evidence>
<dbReference type="CDD" id="cd06171">
    <property type="entry name" value="Sigma70_r4"/>
    <property type="match status" value="1"/>
</dbReference>
<proteinExistence type="inferred from homology"/>
<dbReference type="InterPro" id="IPR039425">
    <property type="entry name" value="RNA_pol_sigma-70-like"/>
</dbReference>
<keyword evidence="3" id="KW-0731">Sigma factor</keyword>
<dbReference type="Gene3D" id="1.10.10.10">
    <property type="entry name" value="Winged helix-like DNA-binding domain superfamily/Winged helix DNA-binding domain"/>
    <property type="match status" value="1"/>
</dbReference>
<dbReference type="SUPFAM" id="SSF88946">
    <property type="entry name" value="Sigma2 domain of RNA polymerase sigma factors"/>
    <property type="match status" value="1"/>
</dbReference>